<name>A0A6A3YPJ0_9STRA</name>
<evidence type="ECO:0000313" key="2">
    <source>
        <dbReference type="EMBL" id="KAE9222706.1"/>
    </source>
</evidence>
<comment type="caution">
    <text evidence="2">The sequence shown here is derived from an EMBL/GenBank/DDBJ whole genome shotgun (WGS) entry which is preliminary data.</text>
</comment>
<sequence>MEEMEAAMTEMTDELIEKPQDIRTREKKIEELSLMNLPSEMATVNDEGVELTNISENMRSELVEKEREMSALKDELELLNNTVEVRLVKVMQYKIQEKCDDGSLKGDMVVLSQVDDLVNSWMLDIVHRKIREEATKSDMASDTVCCVQLKVEARLATGFLAQR</sequence>
<organism evidence="2 3">
    <name type="scientific">Phytophthora fragariae</name>
    <dbReference type="NCBI Taxonomy" id="53985"/>
    <lineage>
        <taxon>Eukaryota</taxon>
        <taxon>Sar</taxon>
        <taxon>Stramenopiles</taxon>
        <taxon>Oomycota</taxon>
        <taxon>Peronosporomycetes</taxon>
        <taxon>Peronosporales</taxon>
        <taxon>Peronosporaceae</taxon>
        <taxon>Phytophthora</taxon>
    </lineage>
</organism>
<accession>A0A6A3YPJ0</accession>
<keyword evidence="1" id="KW-0175">Coiled coil</keyword>
<dbReference type="Proteomes" id="UP000440367">
    <property type="component" value="Unassembled WGS sequence"/>
</dbReference>
<evidence type="ECO:0000256" key="1">
    <source>
        <dbReference type="SAM" id="Coils"/>
    </source>
</evidence>
<dbReference type="EMBL" id="QXGD01000842">
    <property type="protein sequence ID" value="KAE9222706.1"/>
    <property type="molecule type" value="Genomic_DNA"/>
</dbReference>
<reference evidence="2 3" key="1">
    <citation type="submission" date="2018-08" db="EMBL/GenBank/DDBJ databases">
        <title>Genomic investigation of the strawberry pathogen Phytophthora fragariae indicates pathogenicity is determined by transcriptional variation in three key races.</title>
        <authorList>
            <person name="Adams T.M."/>
            <person name="Armitage A.D."/>
            <person name="Sobczyk M.K."/>
            <person name="Bates H.J."/>
            <person name="Dunwell J.M."/>
            <person name="Nellist C.F."/>
            <person name="Harrison R.J."/>
        </authorList>
    </citation>
    <scope>NUCLEOTIDE SEQUENCE [LARGE SCALE GENOMIC DNA]</scope>
    <source>
        <strain evidence="2 3">BC-1</strain>
    </source>
</reference>
<protein>
    <submittedName>
        <fullName evidence="2">Uncharacterized protein</fullName>
    </submittedName>
</protein>
<feature type="coiled-coil region" evidence="1">
    <location>
        <begin position="55"/>
        <end position="82"/>
    </location>
</feature>
<dbReference type="AlphaFoldDB" id="A0A6A3YPJ0"/>
<gene>
    <name evidence="2" type="ORF">PF002_g15181</name>
</gene>
<proteinExistence type="predicted"/>
<evidence type="ECO:0000313" key="3">
    <source>
        <dbReference type="Proteomes" id="UP000440367"/>
    </source>
</evidence>